<feature type="domain" description="DUF4283" evidence="2">
    <location>
        <begin position="79"/>
        <end position="150"/>
    </location>
</feature>
<dbReference type="InterPro" id="IPR025558">
    <property type="entry name" value="DUF4283"/>
</dbReference>
<dbReference type="OrthoDB" id="1939300at2759"/>
<comment type="caution">
    <text evidence="3">The sequence shown here is derived from an EMBL/GenBank/DDBJ whole genome shotgun (WGS) entry which is preliminary data.</text>
</comment>
<protein>
    <recommendedName>
        <fullName evidence="2">DUF4283 domain-containing protein</fullName>
    </recommendedName>
</protein>
<evidence type="ECO:0000256" key="1">
    <source>
        <dbReference type="SAM" id="MobiDB-lite"/>
    </source>
</evidence>
<dbReference type="PANTHER" id="PTHR31286:SF165">
    <property type="entry name" value="DUF4283 DOMAIN-CONTAINING PROTEIN"/>
    <property type="match status" value="1"/>
</dbReference>
<dbReference type="PANTHER" id="PTHR31286">
    <property type="entry name" value="GLYCINE-RICH CELL WALL STRUCTURAL PROTEIN 1.8-LIKE"/>
    <property type="match status" value="1"/>
</dbReference>
<dbReference type="EMBL" id="JAKOGI010005072">
    <property type="protein sequence ID" value="KAJ8419476.1"/>
    <property type="molecule type" value="Genomic_DNA"/>
</dbReference>
<feature type="region of interest" description="Disordered" evidence="1">
    <location>
        <begin position="1"/>
        <end position="36"/>
    </location>
</feature>
<evidence type="ECO:0000313" key="3">
    <source>
        <dbReference type="EMBL" id="KAJ8419476.1"/>
    </source>
</evidence>
<dbReference type="InterPro" id="IPR040256">
    <property type="entry name" value="At4g02000-like"/>
</dbReference>
<organism evidence="3 4">
    <name type="scientific">Carnegiea gigantea</name>
    <dbReference type="NCBI Taxonomy" id="171969"/>
    <lineage>
        <taxon>Eukaryota</taxon>
        <taxon>Viridiplantae</taxon>
        <taxon>Streptophyta</taxon>
        <taxon>Embryophyta</taxon>
        <taxon>Tracheophyta</taxon>
        <taxon>Spermatophyta</taxon>
        <taxon>Magnoliopsida</taxon>
        <taxon>eudicotyledons</taxon>
        <taxon>Gunneridae</taxon>
        <taxon>Pentapetalae</taxon>
        <taxon>Caryophyllales</taxon>
        <taxon>Cactineae</taxon>
        <taxon>Cactaceae</taxon>
        <taxon>Cactoideae</taxon>
        <taxon>Echinocereeae</taxon>
        <taxon>Carnegiea</taxon>
    </lineage>
</organism>
<evidence type="ECO:0000259" key="2">
    <source>
        <dbReference type="Pfam" id="PF14111"/>
    </source>
</evidence>
<sequence>MARGGRGGRPRNVIDTSPTLAPMPSQSSASPAVNSPTHSAAFAASALSDPGVSVAELNPNGTLSPLPNASPQQNQEIDYWRSAIICTVLGRNPPVEIMKGFLNRIWNAYEIDKILLVKKGVFLVRFVHLHDKNLVEKKGFYYSDNKRLLVRFPQLYWRTDSLSKIGSILSIPIKVDKYTKEKMGIRYARMLIEMAIDGPFPAFVEFFNKEDILIRQQLHYD</sequence>
<dbReference type="Proteomes" id="UP001153076">
    <property type="component" value="Unassembled WGS sequence"/>
</dbReference>
<accession>A0A9Q1GHW5</accession>
<dbReference type="Pfam" id="PF14111">
    <property type="entry name" value="DUF4283"/>
    <property type="match status" value="1"/>
</dbReference>
<proteinExistence type="predicted"/>
<keyword evidence="4" id="KW-1185">Reference proteome</keyword>
<evidence type="ECO:0000313" key="4">
    <source>
        <dbReference type="Proteomes" id="UP001153076"/>
    </source>
</evidence>
<dbReference type="AlphaFoldDB" id="A0A9Q1GHW5"/>
<name>A0A9Q1GHW5_9CARY</name>
<feature type="compositionally biased region" description="Low complexity" evidence="1">
    <location>
        <begin position="22"/>
        <end position="32"/>
    </location>
</feature>
<reference evidence="3" key="1">
    <citation type="submission" date="2022-04" db="EMBL/GenBank/DDBJ databases">
        <title>Carnegiea gigantea Genome sequencing and assembly v2.</title>
        <authorList>
            <person name="Copetti D."/>
            <person name="Sanderson M.J."/>
            <person name="Burquez A."/>
            <person name="Wojciechowski M.F."/>
        </authorList>
    </citation>
    <scope>NUCLEOTIDE SEQUENCE</scope>
    <source>
        <strain evidence="3">SGP5-SGP5p</strain>
        <tissue evidence="3">Aerial part</tissue>
    </source>
</reference>
<gene>
    <name evidence="3" type="ORF">Cgig2_021816</name>
</gene>